<reference evidence="6" key="1">
    <citation type="submission" date="2017-11" db="EMBL/GenBank/DDBJ databases">
        <authorList>
            <person name="Zhu W."/>
        </authorList>
    </citation>
    <scope>NUCLEOTIDE SEQUENCE [LARGE SCALE GENOMIC DNA]</scope>
    <source>
        <strain evidence="6">CAU 1183</strain>
    </source>
</reference>
<dbReference type="GO" id="GO:0003677">
    <property type="term" value="F:DNA binding"/>
    <property type="evidence" value="ECO:0007669"/>
    <property type="project" value="UniProtKB-KW"/>
</dbReference>
<protein>
    <recommendedName>
        <fullName evidence="4">Type I restriction modification DNA specificity domain-containing protein</fullName>
    </recommendedName>
</protein>
<organism evidence="5 6">
    <name type="scientific">Oceanobacillus arenosus</name>
    <dbReference type="NCBI Taxonomy" id="1229153"/>
    <lineage>
        <taxon>Bacteria</taxon>
        <taxon>Bacillati</taxon>
        <taxon>Bacillota</taxon>
        <taxon>Bacilli</taxon>
        <taxon>Bacillales</taxon>
        <taxon>Bacillaceae</taxon>
        <taxon>Oceanobacillus</taxon>
    </lineage>
</organism>
<keyword evidence="6" id="KW-1185">Reference proteome</keyword>
<dbReference type="InterPro" id="IPR000055">
    <property type="entry name" value="Restrct_endonuc_typeI_TRD"/>
</dbReference>
<dbReference type="AlphaFoldDB" id="A0A3D8PWE9"/>
<comment type="similarity">
    <text evidence="1">Belongs to the type-I restriction system S methylase family.</text>
</comment>
<dbReference type="PANTHER" id="PTHR30408:SF13">
    <property type="entry name" value="TYPE I RESTRICTION ENZYME HINDI SPECIFICITY SUBUNIT"/>
    <property type="match status" value="1"/>
</dbReference>
<feature type="domain" description="Type I restriction modification DNA specificity" evidence="4">
    <location>
        <begin position="21"/>
        <end position="150"/>
    </location>
</feature>
<sequence>MIKDSIDNIFDFISEVNITEEYIYNNKGIYPVYTGQTGSEDATFCIDTYIIDGEYLTFTTYGSAGKLNFRSGKGTIGRNCMGLKPKEEFFGKINLEWFSYKFQNKFYRLRIGDVSGQKSLNKLLLSNVEVVIPEIDKQLEELKVYKKVKNLSDKISALILDLNKISEINIKSDQTGEKEKLKKIFTFTGGNGCLTEEFIYLNRPRNVEESIPILSGATMENNSMGSISKYAKDSDGKNIKVFKGPCIIVTRNGYYAGTMSYIKEDVEFTINDHAYVMKIKDKWANKIDLFWFMQNYQELFFNLVTSKSDNATFNKTYAEAQMINIPDIELQREITNKVKPLKENISTLVKIKNKLFDLIEYEVN</sequence>
<dbReference type="PANTHER" id="PTHR30408">
    <property type="entry name" value="TYPE-1 RESTRICTION ENZYME ECOKI SPECIFICITY PROTEIN"/>
    <property type="match status" value="1"/>
</dbReference>
<evidence type="ECO:0000313" key="5">
    <source>
        <dbReference type="EMBL" id="RDW20092.1"/>
    </source>
</evidence>
<dbReference type="InterPro" id="IPR052021">
    <property type="entry name" value="Type-I_RS_S_subunit"/>
</dbReference>
<feature type="domain" description="Type I restriction modification DNA specificity" evidence="4">
    <location>
        <begin position="206"/>
        <end position="355"/>
    </location>
</feature>
<dbReference type="Gene3D" id="3.90.220.20">
    <property type="entry name" value="DNA methylase specificity domains"/>
    <property type="match status" value="2"/>
</dbReference>
<evidence type="ECO:0000256" key="2">
    <source>
        <dbReference type="ARBA" id="ARBA00022747"/>
    </source>
</evidence>
<keyword evidence="3" id="KW-0238">DNA-binding</keyword>
<evidence type="ECO:0000256" key="1">
    <source>
        <dbReference type="ARBA" id="ARBA00010923"/>
    </source>
</evidence>
<evidence type="ECO:0000313" key="6">
    <source>
        <dbReference type="Proteomes" id="UP000257143"/>
    </source>
</evidence>
<dbReference type="Proteomes" id="UP000257143">
    <property type="component" value="Unassembled WGS sequence"/>
</dbReference>
<dbReference type="GO" id="GO:0009307">
    <property type="term" value="P:DNA restriction-modification system"/>
    <property type="evidence" value="ECO:0007669"/>
    <property type="project" value="UniProtKB-KW"/>
</dbReference>
<evidence type="ECO:0000259" key="4">
    <source>
        <dbReference type="Pfam" id="PF01420"/>
    </source>
</evidence>
<accession>A0A3D8PWE9</accession>
<dbReference type="SUPFAM" id="SSF116734">
    <property type="entry name" value="DNA methylase specificity domain"/>
    <property type="match status" value="2"/>
</dbReference>
<keyword evidence="2" id="KW-0680">Restriction system</keyword>
<dbReference type="Pfam" id="PF01420">
    <property type="entry name" value="Methylase_S"/>
    <property type="match status" value="2"/>
</dbReference>
<evidence type="ECO:0000256" key="3">
    <source>
        <dbReference type="ARBA" id="ARBA00023125"/>
    </source>
</evidence>
<dbReference type="RefSeq" id="WP_115771992.1">
    <property type="nucleotide sequence ID" value="NZ_PIOC01000010.1"/>
</dbReference>
<proteinExistence type="inferred from homology"/>
<name>A0A3D8PWE9_9BACI</name>
<comment type="caution">
    <text evidence="5">The sequence shown here is derived from an EMBL/GenBank/DDBJ whole genome shotgun (WGS) entry which is preliminary data.</text>
</comment>
<gene>
    <name evidence="5" type="ORF">CWR48_05045</name>
</gene>
<dbReference type="EMBL" id="PIOC01000010">
    <property type="protein sequence ID" value="RDW20092.1"/>
    <property type="molecule type" value="Genomic_DNA"/>
</dbReference>
<dbReference type="InterPro" id="IPR044946">
    <property type="entry name" value="Restrct_endonuc_typeI_TRD_sf"/>
</dbReference>
<dbReference type="OrthoDB" id="9795776at2"/>